<dbReference type="GO" id="GO:0003964">
    <property type="term" value="F:RNA-directed DNA polymerase activity"/>
    <property type="evidence" value="ECO:0007669"/>
    <property type="project" value="UniProtKB-KW"/>
</dbReference>
<keyword evidence="5" id="KW-0255">Endonuclease</keyword>
<keyword evidence="1" id="KW-0645">Protease</keyword>
<feature type="domain" description="Reverse transcriptase" evidence="8">
    <location>
        <begin position="1"/>
        <end position="154"/>
    </location>
</feature>
<dbReference type="Gene3D" id="3.10.10.10">
    <property type="entry name" value="HIV Type 1 Reverse Transcriptase, subunit A, domain 1"/>
    <property type="match status" value="1"/>
</dbReference>
<dbReference type="Proteomes" id="UP000701853">
    <property type="component" value="Chromosome 1"/>
</dbReference>
<evidence type="ECO:0000259" key="8">
    <source>
        <dbReference type="PROSITE" id="PS50878"/>
    </source>
</evidence>
<evidence type="ECO:0000256" key="2">
    <source>
        <dbReference type="ARBA" id="ARBA00022679"/>
    </source>
</evidence>
<evidence type="ECO:0000256" key="3">
    <source>
        <dbReference type="ARBA" id="ARBA00022695"/>
    </source>
</evidence>
<accession>A0A8J5ZKW5</accession>
<dbReference type="InterPro" id="IPR043502">
    <property type="entry name" value="DNA/RNA_pol_sf"/>
</dbReference>
<dbReference type="InterPro" id="IPR000477">
    <property type="entry name" value="RT_dom"/>
</dbReference>
<keyword evidence="4" id="KW-0540">Nuclease</keyword>
<dbReference type="Gene3D" id="3.30.70.270">
    <property type="match status" value="2"/>
</dbReference>
<dbReference type="OrthoDB" id="1747086at2759"/>
<reference evidence="9 10" key="1">
    <citation type="journal article" date="2021" name="bioRxiv">
        <title>The Gossypium anomalum genome as a resource for cotton improvement and evolutionary analysis of hybrid incompatibility.</title>
        <authorList>
            <person name="Grover C.E."/>
            <person name="Yuan D."/>
            <person name="Arick M.A."/>
            <person name="Miller E.R."/>
            <person name="Hu G."/>
            <person name="Peterson D.G."/>
            <person name="Wendel J.F."/>
            <person name="Udall J.A."/>
        </authorList>
    </citation>
    <scope>NUCLEOTIDE SEQUENCE [LARGE SCALE GENOMIC DNA]</scope>
    <source>
        <strain evidence="9">JFW-Udall</strain>
        <tissue evidence="9">Leaf</tissue>
    </source>
</reference>
<comment type="caution">
    <text evidence="9">The sequence shown here is derived from an EMBL/GenBank/DDBJ whole genome shotgun (WGS) entry which is preliminary data.</text>
</comment>
<proteinExistence type="predicted"/>
<dbReference type="AlphaFoldDB" id="A0A8J5ZKW5"/>
<name>A0A8J5ZKW5_9ROSI</name>
<dbReference type="EMBL" id="JAHUZN010000001">
    <property type="protein sequence ID" value="KAG8503342.1"/>
    <property type="molecule type" value="Genomic_DNA"/>
</dbReference>
<evidence type="ECO:0000313" key="9">
    <source>
        <dbReference type="EMBL" id="KAG8503342.1"/>
    </source>
</evidence>
<evidence type="ECO:0000256" key="4">
    <source>
        <dbReference type="ARBA" id="ARBA00022722"/>
    </source>
</evidence>
<dbReference type="SUPFAM" id="SSF56672">
    <property type="entry name" value="DNA/RNA polymerases"/>
    <property type="match status" value="1"/>
</dbReference>
<dbReference type="PROSITE" id="PS50878">
    <property type="entry name" value="RT_POL"/>
    <property type="match status" value="1"/>
</dbReference>
<organism evidence="9 10">
    <name type="scientific">Gossypium anomalum</name>
    <dbReference type="NCBI Taxonomy" id="47600"/>
    <lineage>
        <taxon>Eukaryota</taxon>
        <taxon>Viridiplantae</taxon>
        <taxon>Streptophyta</taxon>
        <taxon>Embryophyta</taxon>
        <taxon>Tracheophyta</taxon>
        <taxon>Spermatophyta</taxon>
        <taxon>Magnoliopsida</taxon>
        <taxon>eudicotyledons</taxon>
        <taxon>Gunneridae</taxon>
        <taxon>Pentapetalae</taxon>
        <taxon>rosids</taxon>
        <taxon>malvids</taxon>
        <taxon>Malvales</taxon>
        <taxon>Malvaceae</taxon>
        <taxon>Malvoideae</taxon>
        <taxon>Gossypium</taxon>
    </lineage>
</organism>
<dbReference type="CDD" id="cd01647">
    <property type="entry name" value="RT_LTR"/>
    <property type="match status" value="1"/>
</dbReference>
<protein>
    <recommendedName>
        <fullName evidence="8">Reverse transcriptase domain-containing protein</fullName>
    </recommendedName>
</protein>
<sequence>MRLCIDYRQPNKVTIKNKYPLPRIDDFFDQLKGATIFSKIDLRSGYYQLQVKDSDVPKTSFRTRYGHYEFLVMPFGLTNAPTVFMDLMNQIFRPYLDRFFVVSIDYILIYSRDESEYAEHLRILLQTLRDKQLFAKFRKCEFWLLEVGFFGHIISLEGIRVDPSKISTFVDWKPLRNASKVRSFLGLAGYYRRFVKGFSMIATPMTRLLQKDVKFEWSEKCQ</sequence>
<dbReference type="InterPro" id="IPR053134">
    <property type="entry name" value="RNA-dir_DNA_polymerase"/>
</dbReference>
<dbReference type="Pfam" id="PF00078">
    <property type="entry name" value="RVT_1"/>
    <property type="match status" value="1"/>
</dbReference>
<keyword evidence="2" id="KW-0808">Transferase</keyword>
<keyword evidence="3" id="KW-0548">Nucleotidyltransferase</keyword>
<dbReference type="GO" id="GO:0008233">
    <property type="term" value="F:peptidase activity"/>
    <property type="evidence" value="ECO:0007669"/>
    <property type="project" value="UniProtKB-KW"/>
</dbReference>
<dbReference type="GO" id="GO:0006508">
    <property type="term" value="P:proteolysis"/>
    <property type="evidence" value="ECO:0007669"/>
    <property type="project" value="UniProtKB-KW"/>
</dbReference>
<keyword evidence="7" id="KW-0695">RNA-directed DNA polymerase</keyword>
<gene>
    <name evidence="9" type="ORF">CXB51_001300</name>
</gene>
<evidence type="ECO:0000256" key="7">
    <source>
        <dbReference type="ARBA" id="ARBA00022918"/>
    </source>
</evidence>
<dbReference type="PANTHER" id="PTHR24559:SF444">
    <property type="entry name" value="REVERSE TRANSCRIPTASE DOMAIN-CONTAINING PROTEIN"/>
    <property type="match status" value="1"/>
</dbReference>
<evidence type="ECO:0000256" key="6">
    <source>
        <dbReference type="ARBA" id="ARBA00022801"/>
    </source>
</evidence>
<evidence type="ECO:0000256" key="5">
    <source>
        <dbReference type="ARBA" id="ARBA00022759"/>
    </source>
</evidence>
<keyword evidence="6" id="KW-0378">Hydrolase</keyword>
<keyword evidence="10" id="KW-1185">Reference proteome</keyword>
<dbReference type="FunFam" id="3.10.10.10:FF:000007">
    <property type="entry name" value="Retrovirus-related Pol polyprotein from transposon 17.6-like Protein"/>
    <property type="match status" value="1"/>
</dbReference>
<evidence type="ECO:0000313" key="10">
    <source>
        <dbReference type="Proteomes" id="UP000701853"/>
    </source>
</evidence>
<evidence type="ECO:0000256" key="1">
    <source>
        <dbReference type="ARBA" id="ARBA00022670"/>
    </source>
</evidence>
<dbReference type="PANTHER" id="PTHR24559">
    <property type="entry name" value="TRANSPOSON TY3-I GAG-POL POLYPROTEIN"/>
    <property type="match status" value="1"/>
</dbReference>
<dbReference type="InterPro" id="IPR043128">
    <property type="entry name" value="Rev_trsase/Diguanyl_cyclase"/>
</dbReference>
<dbReference type="GO" id="GO:0004519">
    <property type="term" value="F:endonuclease activity"/>
    <property type="evidence" value="ECO:0007669"/>
    <property type="project" value="UniProtKB-KW"/>
</dbReference>